<reference evidence="1 2" key="1">
    <citation type="journal article" date="2023" name="Science">
        <title>Complex scaffold remodeling in plant triterpene biosynthesis.</title>
        <authorList>
            <person name="De La Pena R."/>
            <person name="Hodgson H."/>
            <person name="Liu J.C."/>
            <person name="Stephenson M.J."/>
            <person name="Martin A.C."/>
            <person name="Owen C."/>
            <person name="Harkess A."/>
            <person name="Leebens-Mack J."/>
            <person name="Jimenez L.E."/>
            <person name="Osbourn A."/>
            <person name="Sattely E.S."/>
        </authorList>
    </citation>
    <scope>NUCLEOTIDE SEQUENCE [LARGE SCALE GENOMIC DNA]</scope>
    <source>
        <strain evidence="2">cv. JPN11</strain>
        <tissue evidence="1">Leaf</tissue>
    </source>
</reference>
<dbReference type="EMBL" id="CM051397">
    <property type="protein sequence ID" value="KAJ4721291.1"/>
    <property type="molecule type" value="Genomic_DNA"/>
</dbReference>
<name>A0ACC1YCV8_MELAZ</name>
<sequence length="359" mass="39670">MSSFRDQSNEEEAFLLAMQLVTGSILPMTMKTAIELGLLEILAKASPSRISSAEIASQLPTKNQDAPVILDRILRLLASHSVLTCNLVTSKDGNVQRLYGLTPVGKFFVQNENGVSLAPFLVIVHDKVSVDPWYHLKDAVLEGGLPFMKAHNGMEGFEYAAKDARIQNLFSDSMHNHTAIVMKRILEIYNGFEGLNDLVDVGGGLGANLCLIISKYPHIKGINFDMPHVIRDAPSSPGVEHTGGDMFVEVPKGQAIFMKWILHDWGDDQCLKVLKNCYKALPDSGKVIVVESIVPEFPETDLVAQNISRLDLSVFNTVPGAKERTKEEFQALAKGAGFSALKVICRAYCYWVIEFYKNK</sequence>
<protein>
    <submittedName>
        <fullName evidence="1">Caffeic acid O-methyltransferase</fullName>
    </submittedName>
</protein>
<comment type="caution">
    <text evidence="1">The sequence shown here is derived from an EMBL/GenBank/DDBJ whole genome shotgun (WGS) entry which is preliminary data.</text>
</comment>
<proteinExistence type="predicted"/>
<evidence type="ECO:0000313" key="1">
    <source>
        <dbReference type="EMBL" id="KAJ4721291.1"/>
    </source>
</evidence>
<keyword evidence="2" id="KW-1185">Reference proteome</keyword>
<evidence type="ECO:0000313" key="2">
    <source>
        <dbReference type="Proteomes" id="UP001164539"/>
    </source>
</evidence>
<accession>A0ACC1YCV8</accession>
<organism evidence="1 2">
    <name type="scientific">Melia azedarach</name>
    <name type="common">Chinaberry tree</name>
    <dbReference type="NCBI Taxonomy" id="155640"/>
    <lineage>
        <taxon>Eukaryota</taxon>
        <taxon>Viridiplantae</taxon>
        <taxon>Streptophyta</taxon>
        <taxon>Embryophyta</taxon>
        <taxon>Tracheophyta</taxon>
        <taxon>Spermatophyta</taxon>
        <taxon>Magnoliopsida</taxon>
        <taxon>eudicotyledons</taxon>
        <taxon>Gunneridae</taxon>
        <taxon>Pentapetalae</taxon>
        <taxon>rosids</taxon>
        <taxon>malvids</taxon>
        <taxon>Sapindales</taxon>
        <taxon>Meliaceae</taxon>
        <taxon>Melia</taxon>
    </lineage>
</organism>
<gene>
    <name evidence="1" type="ORF">OWV82_008997</name>
</gene>
<dbReference type="Proteomes" id="UP001164539">
    <property type="component" value="Chromosome 4"/>
</dbReference>